<dbReference type="OrthoDB" id="6497308at2759"/>
<evidence type="ECO:0000259" key="1">
    <source>
        <dbReference type="Pfam" id="PF03732"/>
    </source>
</evidence>
<dbReference type="AlphaFoldDB" id="A0A6G0TKH1"/>
<sequence length="376" mass="44470">MYGKDTFYAGKRYIVGLEVVHEYYKFIEICYKKLQCNITPSRKEIYGFIRVNSESVVPFCLKDGHKYVPLFYFEGETENLRHRVGIRNELFASDSCTTTSLDDIKKCLDQSPPPEEPSVASTILHSLTASGPVMPQKIWSWAKWQNEFLKEFHPTGYSMLLKTKFENCKQEDTKSIMSSVSDIENLCRQVYKNKGHPGFTEYINILNKQIMQVGKYSVDRGEELSTKINQLSNSTKKVKFKNNPNYRENSNDRNTYRSFRHNSRIREVRKDHYKYRNNSPYPNRSNYRYRELSVEYSNRYYKNNSYERPIKVGTDINHTVWIQIMTETIIEVEAISGLDIIIDFEKKRGDDTSRRGNYVDECRKREDKKQNSRKNY</sequence>
<dbReference type="InterPro" id="IPR005162">
    <property type="entry name" value="Retrotrans_gag_dom"/>
</dbReference>
<comment type="caution">
    <text evidence="2">The sequence shown here is derived from an EMBL/GenBank/DDBJ whole genome shotgun (WGS) entry which is preliminary data.</text>
</comment>
<dbReference type="Pfam" id="PF03732">
    <property type="entry name" value="Retrotrans_gag"/>
    <property type="match status" value="1"/>
</dbReference>
<organism evidence="2 3">
    <name type="scientific">Aphis glycines</name>
    <name type="common">Soybean aphid</name>
    <dbReference type="NCBI Taxonomy" id="307491"/>
    <lineage>
        <taxon>Eukaryota</taxon>
        <taxon>Metazoa</taxon>
        <taxon>Ecdysozoa</taxon>
        <taxon>Arthropoda</taxon>
        <taxon>Hexapoda</taxon>
        <taxon>Insecta</taxon>
        <taxon>Pterygota</taxon>
        <taxon>Neoptera</taxon>
        <taxon>Paraneoptera</taxon>
        <taxon>Hemiptera</taxon>
        <taxon>Sternorrhyncha</taxon>
        <taxon>Aphidomorpha</taxon>
        <taxon>Aphidoidea</taxon>
        <taxon>Aphididae</taxon>
        <taxon>Aphidini</taxon>
        <taxon>Aphis</taxon>
        <taxon>Aphis</taxon>
    </lineage>
</organism>
<evidence type="ECO:0000313" key="3">
    <source>
        <dbReference type="Proteomes" id="UP000475862"/>
    </source>
</evidence>
<accession>A0A6G0TKH1</accession>
<dbReference type="EMBL" id="VYZN01000031">
    <property type="protein sequence ID" value="KAE9533885.1"/>
    <property type="molecule type" value="Genomic_DNA"/>
</dbReference>
<dbReference type="Proteomes" id="UP000475862">
    <property type="component" value="Unassembled WGS sequence"/>
</dbReference>
<proteinExistence type="predicted"/>
<name>A0A6G0TKH1_APHGL</name>
<feature type="domain" description="Retrotransposon gag" evidence="1">
    <location>
        <begin position="120"/>
        <end position="191"/>
    </location>
</feature>
<gene>
    <name evidence="2" type="ORF">AGLY_008964</name>
</gene>
<protein>
    <recommendedName>
        <fullName evidence="1">Retrotransposon gag domain-containing protein</fullName>
    </recommendedName>
</protein>
<reference evidence="2 3" key="1">
    <citation type="submission" date="2019-08" db="EMBL/GenBank/DDBJ databases">
        <title>The genome of the soybean aphid Biotype 1, its phylome, world population structure and adaptation to the North American continent.</title>
        <authorList>
            <person name="Giordano R."/>
            <person name="Donthu R.K."/>
            <person name="Hernandez A.G."/>
            <person name="Wright C.L."/>
            <person name="Zimin A.V."/>
        </authorList>
    </citation>
    <scope>NUCLEOTIDE SEQUENCE [LARGE SCALE GENOMIC DNA]</scope>
    <source>
        <tissue evidence="2">Whole aphids</tissue>
    </source>
</reference>
<evidence type="ECO:0000313" key="2">
    <source>
        <dbReference type="EMBL" id="KAE9533885.1"/>
    </source>
</evidence>
<keyword evidence="3" id="KW-1185">Reference proteome</keyword>